<dbReference type="SMART" id="SM00812">
    <property type="entry name" value="Alpha_L_fucos"/>
    <property type="match status" value="1"/>
</dbReference>
<feature type="domain" description="Ricin B lectin" evidence="8">
    <location>
        <begin position="514"/>
        <end position="646"/>
    </location>
</feature>
<feature type="signal peptide" evidence="7">
    <location>
        <begin position="1"/>
        <end position="30"/>
    </location>
</feature>
<evidence type="ECO:0000259" key="8">
    <source>
        <dbReference type="SMART" id="SM00458"/>
    </source>
</evidence>
<dbReference type="Pfam" id="PF00652">
    <property type="entry name" value="Ricin_B_lectin"/>
    <property type="match status" value="1"/>
</dbReference>
<evidence type="ECO:0000313" key="10">
    <source>
        <dbReference type="Proteomes" id="UP000645217"/>
    </source>
</evidence>
<evidence type="ECO:0000256" key="7">
    <source>
        <dbReference type="SAM" id="SignalP"/>
    </source>
</evidence>
<comment type="function">
    <text evidence="1">Alpha-L-fucosidase is responsible for hydrolyzing the alpha-1,6-linked fucose joined to the reducing-end N-acetylglucosamine of the carbohydrate moieties of glycoproteins.</text>
</comment>
<name>A0A917R1E3_9ACTN</name>
<proteinExistence type="inferred from homology"/>
<dbReference type="EC" id="3.2.1.51" evidence="3"/>
<dbReference type="EMBL" id="BMNT01000012">
    <property type="protein sequence ID" value="GGK81501.1"/>
    <property type="molecule type" value="Genomic_DNA"/>
</dbReference>
<dbReference type="InterPro" id="IPR000772">
    <property type="entry name" value="Ricin_B_lectin"/>
</dbReference>
<dbReference type="InterPro" id="IPR016286">
    <property type="entry name" value="FUC_metazoa-typ"/>
</dbReference>
<protein>
    <recommendedName>
        <fullName evidence="3">alpha-L-fucosidase</fullName>
        <ecNumber evidence="3">3.2.1.51</ecNumber>
    </recommendedName>
</protein>
<dbReference type="GO" id="GO:0005764">
    <property type="term" value="C:lysosome"/>
    <property type="evidence" value="ECO:0007669"/>
    <property type="project" value="TreeGrafter"/>
</dbReference>
<comment type="similarity">
    <text evidence="2">Belongs to the glycosyl hydrolase 29 family.</text>
</comment>
<dbReference type="SUPFAM" id="SSF51445">
    <property type="entry name" value="(Trans)glycosidases"/>
    <property type="match status" value="1"/>
</dbReference>
<comment type="caution">
    <text evidence="9">The sequence shown here is derived from an EMBL/GenBank/DDBJ whole genome shotgun (WGS) entry which is preliminary data.</text>
</comment>
<dbReference type="InterPro" id="IPR031919">
    <property type="entry name" value="Fucosidase_C"/>
</dbReference>
<dbReference type="InterPro" id="IPR000933">
    <property type="entry name" value="Glyco_hydro_29"/>
</dbReference>
<dbReference type="PANTHER" id="PTHR10030">
    <property type="entry name" value="ALPHA-L-FUCOSIDASE"/>
    <property type="match status" value="1"/>
</dbReference>
<reference evidence="9" key="2">
    <citation type="submission" date="2020-09" db="EMBL/GenBank/DDBJ databases">
        <authorList>
            <person name="Sun Q."/>
            <person name="Ohkuma M."/>
        </authorList>
    </citation>
    <scope>NUCLEOTIDE SEQUENCE</scope>
    <source>
        <strain evidence="9">JCM 13064</strain>
    </source>
</reference>
<dbReference type="InterPro" id="IPR017853">
    <property type="entry name" value="GH"/>
</dbReference>
<dbReference type="Pfam" id="PF01120">
    <property type="entry name" value="Alpha_L_fucos"/>
    <property type="match status" value="1"/>
</dbReference>
<dbReference type="Gene3D" id="3.20.20.80">
    <property type="entry name" value="Glycosidases"/>
    <property type="match status" value="1"/>
</dbReference>
<sequence length="646" mass="70765">MSSLKLSRLRRLTASAGTALLTGVLLTAPAATSTAAAAPAVYEPTWASVDRHPAAPEWFQDAKFGIYWHWGAFATPEYGTEWYPRTMYLPGSPENNHHKSVYGDPSVWQYHNFIDGARDKAGNWVQFAPKLKSQGGDFDPNEWAQLVADSGARFAGPVAEHHDGFSMWDSQVNEWNSVARGPKLDLVRLFADAIRAKNLKFLVTLHHLYNFTGYYDHVPAQSTTTLKKLYGQLGNAQEQQLWYDKLKEVVDKYQPDMIWQDGGLYLVDEAKRLNFLSYYYNQANAWGKEVVAAYKDGFNTNGEVYDYERGGPADIRNPYWLTDDAVSNPSWSYTPAITYYSSAALVHSLIDRVSKNGNMLLNISPRADGSIPQAQKDLLTAIGTYLRRNGEAVYSTRAWTAYGEGPTKMGGGSFVEPRAGTAQDIRYTRSKDNTVLYATVLGWPGSTLNLASLAGGRMDLSNLSKTELIGSTAGTSIDLPSRTQDSTGLHIGMPSQPYSALAYVVKLTFSGPMKPPASTSGPLRNENAGKCLDVANASQANGTQGQLWDCNGQPNQQWTLTSAKELRVYGNKCLDASGQGTADGTQTVIWDCNGQSNQKWNLNADGTITGVQSGKCLDANGADTANGTKVILWSCHGGNNQKWTRT</sequence>
<dbReference type="InterPro" id="IPR035992">
    <property type="entry name" value="Ricin_B-like_lectins"/>
</dbReference>
<dbReference type="PRINTS" id="PR00741">
    <property type="entry name" value="GLHYDRLASE29"/>
</dbReference>
<dbReference type="InterPro" id="IPR057739">
    <property type="entry name" value="Glyco_hydro_29_N"/>
</dbReference>
<accession>A0A917R1E3</accession>
<dbReference type="AlphaFoldDB" id="A0A917R1E3"/>
<keyword evidence="6" id="KW-0326">Glycosidase</keyword>
<dbReference type="SUPFAM" id="SSF50370">
    <property type="entry name" value="Ricin B-like lectins"/>
    <property type="match status" value="1"/>
</dbReference>
<evidence type="ECO:0000256" key="1">
    <source>
        <dbReference type="ARBA" id="ARBA00004071"/>
    </source>
</evidence>
<dbReference type="CDD" id="cd23418">
    <property type="entry name" value="beta-trefoil_Ricin_XLN-like"/>
    <property type="match status" value="1"/>
</dbReference>
<dbReference type="SMART" id="SM00458">
    <property type="entry name" value="RICIN"/>
    <property type="match status" value="1"/>
</dbReference>
<evidence type="ECO:0000256" key="6">
    <source>
        <dbReference type="ARBA" id="ARBA00023295"/>
    </source>
</evidence>
<dbReference type="Gene3D" id="2.60.40.1180">
    <property type="entry name" value="Golgi alpha-mannosidase II"/>
    <property type="match status" value="1"/>
</dbReference>
<dbReference type="PROSITE" id="PS50231">
    <property type="entry name" value="RICIN_B_LECTIN"/>
    <property type="match status" value="1"/>
</dbReference>
<feature type="chain" id="PRO_5039424414" description="alpha-L-fucosidase" evidence="7">
    <location>
        <begin position="31"/>
        <end position="646"/>
    </location>
</feature>
<dbReference type="GO" id="GO:0016139">
    <property type="term" value="P:glycoside catabolic process"/>
    <property type="evidence" value="ECO:0007669"/>
    <property type="project" value="TreeGrafter"/>
</dbReference>
<organism evidence="9 10">
    <name type="scientific">Sphaerisporangium melleum</name>
    <dbReference type="NCBI Taxonomy" id="321316"/>
    <lineage>
        <taxon>Bacteria</taxon>
        <taxon>Bacillati</taxon>
        <taxon>Actinomycetota</taxon>
        <taxon>Actinomycetes</taxon>
        <taxon>Streptosporangiales</taxon>
        <taxon>Streptosporangiaceae</taxon>
        <taxon>Sphaerisporangium</taxon>
    </lineage>
</organism>
<dbReference type="Gene3D" id="2.80.10.50">
    <property type="match status" value="1"/>
</dbReference>
<dbReference type="Pfam" id="PF16757">
    <property type="entry name" value="Fucosidase_C"/>
    <property type="match status" value="1"/>
</dbReference>
<evidence type="ECO:0000256" key="5">
    <source>
        <dbReference type="ARBA" id="ARBA00022801"/>
    </source>
</evidence>
<evidence type="ECO:0000256" key="3">
    <source>
        <dbReference type="ARBA" id="ARBA00012662"/>
    </source>
</evidence>
<gene>
    <name evidence="9" type="ORF">GCM10007964_25200</name>
</gene>
<keyword evidence="4 7" id="KW-0732">Signal</keyword>
<dbReference type="PANTHER" id="PTHR10030:SF37">
    <property type="entry name" value="ALPHA-L-FUCOSIDASE-RELATED"/>
    <property type="match status" value="1"/>
</dbReference>
<keyword evidence="5" id="KW-0378">Hydrolase</keyword>
<reference evidence="9" key="1">
    <citation type="journal article" date="2014" name="Int. J. Syst. Evol. Microbiol.">
        <title>Complete genome sequence of Corynebacterium casei LMG S-19264T (=DSM 44701T), isolated from a smear-ripened cheese.</title>
        <authorList>
            <consortium name="US DOE Joint Genome Institute (JGI-PGF)"/>
            <person name="Walter F."/>
            <person name="Albersmeier A."/>
            <person name="Kalinowski J."/>
            <person name="Ruckert C."/>
        </authorList>
    </citation>
    <scope>NUCLEOTIDE SEQUENCE</scope>
    <source>
        <strain evidence="9">JCM 13064</strain>
    </source>
</reference>
<evidence type="ECO:0000313" key="9">
    <source>
        <dbReference type="EMBL" id="GGK81501.1"/>
    </source>
</evidence>
<dbReference type="GO" id="GO:0004560">
    <property type="term" value="F:alpha-L-fucosidase activity"/>
    <property type="evidence" value="ECO:0007669"/>
    <property type="project" value="InterPro"/>
</dbReference>
<dbReference type="GO" id="GO:0006004">
    <property type="term" value="P:fucose metabolic process"/>
    <property type="evidence" value="ECO:0007669"/>
    <property type="project" value="InterPro"/>
</dbReference>
<evidence type="ECO:0000256" key="2">
    <source>
        <dbReference type="ARBA" id="ARBA00007951"/>
    </source>
</evidence>
<dbReference type="InterPro" id="IPR013780">
    <property type="entry name" value="Glyco_hydro_b"/>
</dbReference>
<evidence type="ECO:0000256" key="4">
    <source>
        <dbReference type="ARBA" id="ARBA00022729"/>
    </source>
</evidence>
<dbReference type="Proteomes" id="UP000645217">
    <property type="component" value="Unassembled WGS sequence"/>
</dbReference>
<keyword evidence="10" id="KW-1185">Reference proteome</keyword>